<dbReference type="Proteomes" id="UP000001235">
    <property type="component" value="Chromosome"/>
</dbReference>
<feature type="coiled-coil region" evidence="8">
    <location>
        <begin position="46"/>
        <end position="80"/>
    </location>
</feature>
<keyword evidence="6" id="KW-1133">Transmembrane helix</keyword>
<evidence type="ECO:0000256" key="4">
    <source>
        <dbReference type="ARBA" id="ARBA00022519"/>
    </source>
</evidence>
<comment type="subcellular location">
    <subcellularLocation>
        <location evidence="1">Cell inner membrane</location>
        <topology evidence="1">Single-pass membrane protein</topology>
    </subcellularLocation>
</comment>
<dbReference type="HOGENOM" id="CLU_132623_0_2_4"/>
<evidence type="ECO:0000256" key="7">
    <source>
        <dbReference type="ARBA" id="ARBA00023136"/>
    </source>
</evidence>
<dbReference type="eggNOG" id="COG4575">
    <property type="taxonomic scope" value="Bacteria"/>
</dbReference>
<dbReference type="AlphaFoldDB" id="D9SIQ3"/>
<dbReference type="PANTHER" id="PTHR35893:SF3">
    <property type="entry name" value="INNER MEMBRANE PROTEIN"/>
    <property type="match status" value="1"/>
</dbReference>
<keyword evidence="5" id="KW-0812">Transmembrane</keyword>
<evidence type="ECO:0000259" key="10">
    <source>
        <dbReference type="Pfam" id="PF19029"/>
    </source>
</evidence>
<keyword evidence="8" id="KW-0175">Coiled coil</keyword>
<evidence type="ECO:0000256" key="3">
    <source>
        <dbReference type="ARBA" id="ARBA00022475"/>
    </source>
</evidence>
<dbReference type="Pfam" id="PF19029">
    <property type="entry name" value="DUF883_C"/>
    <property type="match status" value="1"/>
</dbReference>
<proteinExistence type="inferred from homology"/>
<sequence>MSQNLSGTNDISKEKLMQDLQLVVSDAEELLRATAGQAGEKVSAARERIQDSLSAAKGRLADAEEAMLEKTREAARATDEYVHENPWRAVGIAAGVGLVVGMLISRGR</sequence>
<feature type="domain" description="DUF883" evidence="9">
    <location>
        <begin position="14"/>
        <end position="66"/>
    </location>
</feature>
<keyword evidence="12" id="KW-1185">Reference proteome</keyword>
<evidence type="ECO:0000256" key="2">
    <source>
        <dbReference type="ARBA" id="ARBA00010423"/>
    </source>
</evidence>
<dbReference type="KEGG" id="gca:Galf_2212"/>
<accession>D9SIQ3</accession>
<comment type="similarity">
    <text evidence="2">Belongs to the ElaB/YgaM/YqjD family.</text>
</comment>
<dbReference type="InterPro" id="IPR043604">
    <property type="entry name" value="DUF883_N"/>
</dbReference>
<dbReference type="GO" id="GO:0043022">
    <property type="term" value="F:ribosome binding"/>
    <property type="evidence" value="ECO:0007669"/>
    <property type="project" value="InterPro"/>
</dbReference>
<organism evidence="11 12">
    <name type="scientific">Gallionella capsiferriformans (strain ES-2)</name>
    <name type="common">Gallionella ferruginea capsiferriformans (strain ES-2)</name>
    <dbReference type="NCBI Taxonomy" id="395494"/>
    <lineage>
        <taxon>Bacteria</taxon>
        <taxon>Pseudomonadati</taxon>
        <taxon>Pseudomonadota</taxon>
        <taxon>Betaproteobacteria</taxon>
        <taxon>Nitrosomonadales</taxon>
        <taxon>Gallionellaceae</taxon>
        <taxon>Gallionella</taxon>
    </lineage>
</organism>
<dbReference type="InterPro" id="IPR010279">
    <property type="entry name" value="YqjD/ElaB"/>
</dbReference>
<name>D9SIQ3_GALCS</name>
<dbReference type="STRING" id="395494.Galf_2212"/>
<evidence type="ECO:0000256" key="8">
    <source>
        <dbReference type="SAM" id="Coils"/>
    </source>
</evidence>
<evidence type="ECO:0000256" key="1">
    <source>
        <dbReference type="ARBA" id="ARBA00004377"/>
    </source>
</evidence>
<dbReference type="OrthoDB" id="9181874at2"/>
<evidence type="ECO:0000259" key="9">
    <source>
        <dbReference type="Pfam" id="PF05957"/>
    </source>
</evidence>
<evidence type="ECO:0000256" key="5">
    <source>
        <dbReference type="ARBA" id="ARBA00022692"/>
    </source>
</evidence>
<dbReference type="InterPro" id="IPR043605">
    <property type="entry name" value="DUF883_C"/>
</dbReference>
<evidence type="ECO:0000313" key="11">
    <source>
        <dbReference type="EMBL" id="ADL56216.1"/>
    </source>
</evidence>
<feature type="domain" description="DUF883" evidence="10">
    <location>
        <begin position="78"/>
        <end position="106"/>
    </location>
</feature>
<gene>
    <name evidence="11" type="ordered locus">Galf_2212</name>
</gene>
<keyword evidence="4" id="KW-0997">Cell inner membrane</keyword>
<evidence type="ECO:0008006" key="13">
    <source>
        <dbReference type="Google" id="ProtNLM"/>
    </source>
</evidence>
<protein>
    <recommendedName>
        <fullName evidence="13">DUF883 domain-containing protein</fullName>
    </recommendedName>
</protein>
<dbReference type="Pfam" id="PF05957">
    <property type="entry name" value="DUF883"/>
    <property type="match status" value="1"/>
</dbReference>
<keyword evidence="3" id="KW-1003">Cell membrane</keyword>
<evidence type="ECO:0000256" key="6">
    <source>
        <dbReference type="ARBA" id="ARBA00022989"/>
    </source>
</evidence>
<dbReference type="RefSeq" id="WP_013294140.1">
    <property type="nucleotide sequence ID" value="NC_014394.1"/>
</dbReference>
<reference evidence="11 12" key="1">
    <citation type="submission" date="2010-08" db="EMBL/GenBank/DDBJ databases">
        <title>Complete sequence of Gallionella capsiferriformans ES-2.</title>
        <authorList>
            <consortium name="US DOE Joint Genome Institute"/>
            <person name="Lucas S."/>
            <person name="Copeland A."/>
            <person name="Lapidus A."/>
            <person name="Cheng J.-F."/>
            <person name="Bruce D."/>
            <person name="Goodwin L."/>
            <person name="Pitluck S."/>
            <person name="Chertkov O."/>
            <person name="Davenport K.W."/>
            <person name="Detter J.C."/>
            <person name="Han C."/>
            <person name="Tapia R."/>
            <person name="Land M."/>
            <person name="Hauser L."/>
            <person name="Chang Y.-J."/>
            <person name="Jeffries C."/>
            <person name="Kyrpides N."/>
            <person name="Ivanova N."/>
            <person name="Mikhailova N."/>
            <person name="Shelobolina E.S."/>
            <person name="Picardal F."/>
            <person name="Roden E."/>
            <person name="Emerson D."/>
            <person name="Woyke T."/>
        </authorList>
    </citation>
    <scope>NUCLEOTIDE SEQUENCE [LARGE SCALE GENOMIC DNA]</scope>
    <source>
        <strain evidence="11 12">ES-2</strain>
    </source>
</reference>
<dbReference type="EMBL" id="CP002159">
    <property type="protein sequence ID" value="ADL56216.1"/>
    <property type="molecule type" value="Genomic_DNA"/>
</dbReference>
<dbReference type="PANTHER" id="PTHR35893">
    <property type="entry name" value="INNER MEMBRANE PROTEIN-RELATED"/>
    <property type="match status" value="1"/>
</dbReference>
<keyword evidence="7" id="KW-0472">Membrane</keyword>
<evidence type="ECO:0000313" key="12">
    <source>
        <dbReference type="Proteomes" id="UP000001235"/>
    </source>
</evidence>
<dbReference type="GO" id="GO:0005886">
    <property type="term" value="C:plasma membrane"/>
    <property type="evidence" value="ECO:0007669"/>
    <property type="project" value="UniProtKB-SubCell"/>
</dbReference>